<feature type="compositionally biased region" description="Low complexity" evidence="4">
    <location>
        <begin position="385"/>
        <end position="398"/>
    </location>
</feature>
<dbReference type="InterPro" id="IPR007889">
    <property type="entry name" value="HTH_Psq"/>
</dbReference>
<evidence type="ECO:0000259" key="5">
    <source>
        <dbReference type="PROSITE" id="PS51253"/>
    </source>
</evidence>
<evidence type="ECO:0000256" key="1">
    <source>
        <dbReference type="ARBA" id="ARBA00004123"/>
    </source>
</evidence>
<dbReference type="AlphaFoldDB" id="A0AAE1UPL1"/>
<feature type="compositionally biased region" description="Pro residues" evidence="4">
    <location>
        <begin position="407"/>
        <end position="424"/>
    </location>
</feature>
<keyword evidence="7" id="KW-1185">Reference proteome</keyword>
<dbReference type="EMBL" id="JAWZYT010000083">
    <property type="protein sequence ID" value="KAK4328356.1"/>
    <property type="molecule type" value="Genomic_DNA"/>
</dbReference>
<accession>A0AAE1UPL1</accession>
<evidence type="ECO:0000256" key="4">
    <source>
        <dbReference type="SAM" id="MobiDB-lite"/>
    </source>
</evidence>
<dbReference type="PANTHER" id="PTHR19303:SF26">
    <property type="entry name" value="TIGGER TRANSPOSABLE ELEMENT-DERIVED PROTEIN 1"/>
    <property type="match status" value="1"/>
</dbReference>
<dbReference type="InterPro" id="IPR006600">
    <property type="entry name" value="HTH_CenpB_DNA-bd_dom"/>
</dbReference>
<dbReference type="PANTHER" id="PTHR19303">
    <property type="entry name" value="TRANSPOSON"/>
    <property type="match status" value="1"/>
</dbReference>
<dbReference type="Gene3D" id="3.30.420.10">
    <property type="entry name" value="Ribonuclease H-like superfamily/Ribonuclease H"/>
    <property type="match status" value="1"/>
</dbReference>
<dbReference type="InterPro" id="IPR009057">
    <property type="entry name" value="Homeodomain-like_sf"/>
</dbReference>
<feature type="region of interest" description="Disordered" evidence="4">
    <location>
        <begin position="632"/>
        <end position="675"/>
    </location>
</feature>
<dbReference type="Pfam" id="PF04218">
    <property type="entry name" value="CENP-B_N"/>
    <property type="match status" value="1"/>
</dbReference>
<feature type="compositionally biased region" description="Low complexity" evidence="4">
    <location>
        <begin position="633"/>
        <end position="669"/>
    </location>
</feature>
<feature type="domain" description="HTH CENPB-type" evidence="5">
    <location>
        <begin position="70"/>
        <end position="147"/>
    </location>
</feature>
<dbReference type="Gene3D" id="1.10.10.60">
    <property type="entry name" value="Homeodomain-like"/>
    <property type="match status" value="2"/>
</dbReference>
<protein>
    <recommendedName>
        <fullName evidence="5">HTH CENPB-type domain-containing protein</fullName>
    </recommendedName>
</protein>
<dbReference type="GO" id="GO:0003677">
    <property type="term" value="F:DNA binding"/>
    <property type="evidence" value="ECO:0007669"/>
    <property type="project" value="UniProtKB-KW"/>
</dbReference>
<dbReference type="SUPFAM" id="SSF46689">
    <property type="entry name" value="Homeodomain-like"/>
    <property type="match status" value="2"/>
</dbReference>
<dbReference type="InterPro" id="IPR050863">
    <property type="entry name" value="CenT-Element_Derived"/>
</dbReference>
<keyword evidence="3" id="KW-0539">Nucleus</keyword>
<proteinExistence type="predicted"/>
<evidence type="ECO:0000313" key="7">
    <source>
        <dbReference type="Proteomes" id="UP001292094"/>
    </source>
</evidence>
<comment type="caution">
    <text evidence="6">The sequence shown here is derived from an EMBL/GenBank/DDBJ whole genome shotgun (WGS) entry which is preliminary data.</text>
</comment>
<evidence type="ECO:0000256" key="2">
    <source>
        <dbReference type="ARBA" id="ARBA00023125"/>
    </source>
</evidence>
<evidence type="ECO:0000256" key="3">
    <source>
        <dbReference type="ARBA" id="ARBA00023242"/>
    </source>
</evidence>
<organism evidence="6 7">
    <name type="scientific">Petrolisthes manimaculis</name>
    <dbReference type="NCBI Taxonomy" id="1843537"/>
    <lineage>
        <taxon>Eukaryota</taxon>
        <taxon>Metazoa</taxon>
        <taxon>Ecdysozoa</taxon>
        <taxon>Arthropoda</taxon>
        <taxon>Crustacea</taxon>
        <taxon>Multicrustacea</taxon>
        <taxon>Malacostraca</taxon>
        <taxon>Eumalacostraca</taxon>
        <taxon>Eucarida</taxon>
        <taxon>Decapoda</taxon>
        <taxon>Pleocyemata</taxon>
        <taxon>Anomura</taxon>
        <taxon>Galatheoidea</taxon>
        <taxon>Porcellanidae</taxon>
        <taxon>Petrolisthes</taxon>
    </lineage>
</organism>
<dbReference type="SMART" id="SM00674">
    <property type="entry name" value="CENPB"/>
    <property type="match status" value="1"/>
</dbReference>
<dbReference type="PROSITE" id="PS51253">
    <property type="entry name" value="HTH_CENPB"/>
    <property type="match status" value="1"/>
</dbReference>
<comment type="subcellular location">
    <subcellularLocation>
        <location evidence="1">Nucleus</location>
    </subcellularLocation>
</comment>
<name>A0AAE1UPL1_9EUCA</name>
<feature type="region of interest" description="Disordered" evidence="4">
    <location>
        <begin position="385"/>
        <end position="435"/>
    </location>
</feature>
<keyword evidence="2" id="KW-0238">DNA-binding</keyword>
<dbReference type="Pfam" id="PF03184">
    <property type="entry name" value="DDE_1"/>
    <property type="match status" value="1"/>
</dbReference>
<evidence type="ECO:0000313" key="6">
    <source>
        <dbReference type="EMBL" id="KAK4328356.1"/>
    </source>
</evidence>
<dbReference type="InterPro" id="IPR004875">
    <property type="entry name" value="DDE_SF_endonuclease_dom"/>
</dbReference>
<dbReference type="Proteomes" id="UP001292094">
    <property type="component" value="Unassembled WGS sequence"/>
</dbReference>
<dbReference type="Pfam" id="PF03221">
    <property type="entry name" value="HTH_Tnp_Tc5"/>
    <property type="match status" value="1"/>
</dbReference>
<dbReference type="InterPro" id="IPR036397">
    <property type="entry name" value="RNaseH_sf"/>
</dbReference>
<reference evidence="6" key="1">
    <citation type="submission" date="2023-11" db="EMBL/GenBank/DDBJ databases">
        <title>Genome assemblies of two species of porcelain crab, Petrolisthes cinctipes and Petrolisthes manimaculis (Anomura: Porcellanidae).</title>
        <authorList>
            <person name="Angst P."/>
        </authorList>
    </citation>
    <scope>NUCLEOTIDE SEQUENCE</scope>
    <source>
        <strain evidence="6">PB745_02</strain>
        <tissue evidence="6">Gill</tissue>
    </source>
</reference>
<gene>
    <name evidence="6" type="ORF">Pmani_001232</name>
</gene>
<dbReference type="GO" id="GO:0005634">
    <property type="term" value="C:nucleus"/>
    <property type="evidence" value="ECO:0007669"/>
    <property type="project" value="UniProtKB-SubCell"/>
</dbReference>
<sequence>MPPPNPRTRKNKAITLKVKLEVIKRKEDGQGNSDIGRNMNLGESTVRCIWKKKDEIRKAVKAYGGGSVDDRKRVNDRRVVKMEQYLASWISDRESQSIPLTKKGIMDMARDFYLTICHAQRAKPGKFKASTGWLYRFLSRKDIRHINLTGEIASADSVAATNFPAILKDIIEEGGYVPEVIYNMDECGLQYKKMPKSTFLSKSVKQAKGRKIDKSRFTVLFCCNLAGTHKHKPLVVHTAAHPRCYNHLSDMSHAPVHWLKTANGWMNSIATQDWLKHMFIPEAKWHCKKLGLPFKVLLIMDNCPAHPQHLVDLHPNVKILFLPPNTTSVLQPLDQEVIANVKTFYQTRVYALMRKATETGEDILRIYADATESDMEDDIDAMEPAQPAQPALPAQPESAESDADDPPSLPAPPPPQATPGPATPAPGLASHPAHLLHPNPDVMTVKEFWRCFTIKDAVDNMLESWKEISVATIQRSWEKLTPHLVEDRHTQGAQMLEDAVNLAVEAARQVPGFGAVTREEIEDINRQGDEQTPENIAQTVDIEAALRAEAAATPQEAMQVDNDYKMSDLSAVLALGEALKTKVMEIETTQLRRIDWSNNFESLMRFYNERYQQGLNARAQSLITRYLRPHPQPAELQPAEPQPGTSDEPQPGTSGEPQPGTSSGSSTPSDFVGFLRQVDTLRNSKKLQILANQMLDAQAAAGHSSSE</sequence>